<accession>A0A7Y9X870</accession>
<evidence type="ECO:0000313" key="2">
    <source>
        <dbReference type="EMBL" id="NYH50981.1"/>
    </source>
</evidence>
<feature type="compositionally biased region" description="Low complexity" evidence="1">
    <location>
        <begin position="21"/>
        <end position="30"/>
    </location>
</feature>
<evidence type="ECO:0000256" key="1">
    <source>
        <dbReference type="SAM" id="MobiDB-lite"/>
    </source>
</evidence>
<dbReference type="EMBL" id="JACCHL010000001">
    <property type="protein sequence ID" value="NYH50981.1"/>
    <property type="molecule type" value="Genomic_DNA"/>
</dbReference>
<dbReference type="Proteomes" id="UP000584931">
    <property type="component" value="Unassembled WGS sequence"/>
</dbReference>
<comment type="caution">
    <text evidence="2">The sequence shown here is derived from an EMBL/GenBank/DDBJ whole genome shotgun (WGS) entry which is preliminary data.</text>
</comment>
<proteinExistence type="predicted"/>
<dbReference type="AlphaFoldDB" id="A0A7Y9X870"/>
<evidence type="ECO:0000313" key="3">
    <source>
        <dbReference type="Proteomes" id="UP000584931"/>
    </source>
</evidence>
<sequence>MPRTNALQDGRASRGSGGSGASSANGRAQAMVSTPTRA</sequence>
<protein>
    <submittedName>
        <fullName evidence="2">Uncharacterized protein</fullName>
    </submittedName>
</protein>
<gene>
    <name evidence="2" type="ORF">HNR06_000570</name>
</gene>
<organism evidence="2 3">
    <name type="scientific">Nocardiopsis sinuspersici</name>
    <dbReference type="NCBI Taxonomy" id="501010"/>
    <lineage>
        <taxon>Bacteria</taxon>
        <taxon>Bacillati</taxon>
        <taxon>Actinomycetota</taxon>
        <taxon>Actinomycetes</taxon>
        <taxon>Streptosporangiales</taxon>
        <taxon>Nocardiopsidaceae</taxon>
        <taxon>Nocardiopsis</taxon>
    </lineage>
</organism>
<name>A0A7Y9X870_9ACTN</name>
<feature type="region of interest" description="Disordered" evidence="1">
    <location>
        <begin position="1"/>
        <end position="38"/>
    </location>
</feature>
<reference evidence="2 3" key="1">
    <citation type="submission" date="2020-07" db="EMBL/GenBank/DDBJ databases">
        <title>Sequencing the genomes of 1000 actinobacteria strains.</title>
        <authorList>
            <person name="Klenk H.-P."/>
        </authorList>
    </citation>
    <scope>NUCLEOTIDE SEQUENCE [LARGE SCALE GENOMIC DNA]</scope>
    <source>
        <strain evidence="2 3">DSM 45278</strain>
    </source>
</reference>